<name>A0A6H0KLN0_9BACE</name>
<dbReference type="KEGG" id="bfc:BacF7301_08560"/>
<dbReference type="EMBL" id="CP050831">
    <property type="protein sequence ID" value="QIU94195.1"/>
    <property type="molecule type" value="Genomic_DNA"/>
</dbReference>
<reference evidence="2 3" key="1">
    <citation type="submission" date="2020-03" db="EMBL/GenBank/DDBJ databases">
        <title>Genomic analysis of Bacteroides faecium CBA7301.</title>
        <authorList>
            <person name="Kim J."/>
            <person name="Roh S.W."/>
        </authorList>
    </citation>
    <scope>NUCLEOTIDE SEQUENCE [LARGE SCALE GENOMIC DNA]</scope>
    <source>
        <strain evidence="2 3">CBA7301</strain>
    </source>
</reference>
<proteinExistence type="predicted"/>
<dbReference type="InterPro" id="IPR016032">
    <property type="entry name" value="Sig_transdc_resp-reg_C-effctor"/>
</dbReference>
<gene>
    <name evidence="2" type="ORF">BacF7301_08560</name>
</gene>
<keyword evidence="1" id="KW-0472">Membrane</keyword>
<dbReference type="Proteomes" id="UP000501780">
    <property type="component" value="Chromosome"/>
</dbReference>
<dbReference type="Gene3D" id="1.10.10.10">
    <property type="entry name" value="Winged helix-like DNA-binding domain superfamily/Winged helix DNA-binding domain"/>
    <property type="match status" value="1"/>
</dbReference>
<evidence type="ECO:0000313" key="3">
    <source>
        <dbReference type="Proteomes" id="UP000501780"/>
    </source>
</evidence>
<feature type="transmembrane region" description="Helical" evidence="1">
    <location>
        <begin position="12"/>
        <end position="30"/>
    </location>
</feature>
<dbReference type="RefSeq" id="WP_167961959.1">
    <property type="nucleotide sequence ID" value="NZ_CP050831.1"/>
</dbReference>
<feature type="transmembrane region" description="Helical" evidence="1">
    <location>
        <begin position="162"/>
        <end position="184"/>
    </location>
</feature>
<dbReference type="AlphaFoldDB" id="A0A6H0KLN0"/>
<dbReference type="GO" id="GO:0006355">
    <property type="term" value="P:regulation of DNA-templated transcription"/>
    <property type="evidence" value="ECO:0007669"/>
    <property type="project" value="InterPro"/>
</dbReference>
<protein>
    <submittedName>
        <fullName evidence="2">Uncharacterized protein</fullName>
    </submittedName>
</protein>
<sequence length="328" mass="38259">MSFVRNLNKTRYWITLGCVYLIIKSIYTIYQDKTERWCEQATLAFEDILQQEIQKHDTISMSYGRYINNKEKRSLFSPVLVNIPLNVDSLNKMWRESLYNVNIPVKTNVRISISKGQVHYSESSFAPLAKDSLFSFYLGPNHEVEITGFASYHWWNIFDGRLPIMIILLLAGYFIPGFLFVKVLQMPKLSLFKKQIPTSKDEKAADVIVKAERLPVYQLEEDVFFDVHQRILKKKEDIEKLTPQQAVLLEAFLKANQYKLTQREIDILLWPNGSGTAERLYTAICRLRKSLEGISSFQVECQIDIYQLKKSNSAKEHEIIVLDKDLTR</sequence>
<accession>A0A6H0KLN0</accession>
<evidence type="ECO:0000256" key="1">
    <source>
        <dbReference type="SAM" id="Phobius"/>
    </source>
</evidence>
<dbReference type="SUPFAM" id="SSF46894">
    <property type="entry name" value="C-terminal effector domain of the bipartite response regulators"/>
    <property type="match status" value="1"/>
</dbReference>
<organism evidence="2 3">
    <name type="scientific">Bacteroides faecium</name>
    <dbReference type="NCBI Taxonomy" id="2715212"/>
    <lineage>
        <taxon>Bacteria</taxon>
        <taxon>Pseudomonadati</taxon>
        <taxon>Bacteroidota</taxon>
        <taxon>Bacteroidia</taxon>
        <taxon>Bacteroidales</taxon>
        <taxon>Bacteroidaceae</taxon>
        <taxon>Bacteroides</taxon>
    </lineage>
</organism>
<keyword evidence="3" id="KW-1185">Reference proteome</keyword>
<keyword evidence="1" id="KW-0812">Transmembrane</keyword>
<dbReference type="InterPro" id="IPR036388">
    <property type="entry name" value="WH-like_DNA-bd_sf"/>
</dbReference>
<evidence type="ECO:0000313" key="2">
    <source>
        <dbReference type="EMBL" id="QIU94195.1"/>
    </source>
</evidence>
<dbReference type="GO" id="GO:0003677">
    <property type="term" value="F:DNA binding"/>
    <property type="evidence" value="ECO:0007669"/>
    <property type="project" value="InterPro"/>
</dbReference>
<keyword evidence="1" id="KW-1133">Transmembrane helix</keyword>